<keyword evidence="2" id="KW-0433">Leucine-rich repeat</keyword>
<keyword evidence="3" id="KW-0677">Repeat</keyword>
<evidence type="ECO:0000313" key="5">
    <source>
        <dbReference type="EMBL" id="EEH56047.1"/>
    </source>
</evidence>
<dbReference type="Proteomes" id="UP000001876">
    <property type="component" value="Unassembled WGS sequence"/>
</dbReference>
<name>C1MVT1_MICPC</name>
<dbReference type="PANTHER" id="PTHR48051">
    <property type="match status" value="1"/>
</dbReference>
<proteinExistence type="predicted"/>
<feature type="region of interest" description="Disordered" evidence="4">
    <location>
        <begin position="85"/>
        <end position="142"/>
    </location>
</feature>
<dbReference type="eggNOG" id="KOG0619">
    <property type="taxonomic scope" value="Eukaryota"/>
</dbReference>
<dbReference type="InterPro" id="IPR032675">
    <property type="entry name" value="LRR_dom_sf"/>
</dbReference>
<feature type="compositionally biased region" description="Acidic residues" evidence="4">
    <location>
        <begin position="106"/>
        <end position="124"/>
    </location>
</feature>
<evidence type="ECO:0000313" key="6">
    <source>
        <dbReference type="Proteomes" id="UP000001876"/>
    </source>
</evidence>
<dbReference type="SUPFAM" id="SSF52058">
    <property type="entry name" value="L domain-like"/>
    <property type="match status" value="1"/>
</dbReference>
<dbReference type="GeneID" id="9685533"/>
<dbReference type="KEGG" id="mpp:MICPUCDRAFT_59494"/>
<evidence type="ECO:0000256" key="4">
    <source>
        <dbReference type="SAM" id="MobiDB-lite"/>
    </source>
</evidence>
<dbReference type="InterPro" id="IPR050216">
    <property type="entry name" value="LRR_domain-containing"/>
</dbReference>
<evidence type="ECO:0000256" key="1">
    <source>
        <dbReference type="ARBA" id="ARBA00004430"/>
    </source>
</evidence>
<evidence type="ECO:0000256" key="2">
    <source>
        <dbReference type="ARBA" id="ARBA00022614"/>
    </source>
</evidence>
<accession>C1MVT1</accession>
<dbReference type="EMBL" id="GG663741">
    <property type="protein sequence ID" value="EEH56047.1"/>
    <property type="molecule type" value="Genomic_DNA"/>
</dbReference>
<dbReference type="AlphaFoldDB" id="C1MVT1"/>
<dbReference type="OrthoDB" id="676979at2759"/>
<dbReference type="Gene3D" id="3.80.10.10">
    <property type="entry name" value="Ribonuclease Inhibitor"/>
    <property type="match status" value="1"/>
</dbReference>
<comment type="subcellular location">
    <subcellularLocation>
        <location evidence="1">Cytoplasm</location>
        <location evidence="1">Cytoskeleton</location>
        <location evidence="1">Cilium axoneme</location>
    </subcellularLocation>
</comment>
<dbReference type="STRING" id="564608.C1MVT1"/>
<dbReference type="GO" id="GO:0005930">
    <property type="term" value="C:axoneme"/>
    <property type="evidence" value="ECO:0007669"/>
    <property type="project" value="UniProtKB-SubCell"/>
</dbReference>
<dbReference type="PANTHER" id="PTHR48051:SF1">
    <property type="entry name" value="RAS SUPPRESSOR PROTEIN 1"/>
    <property type="match status" value="1"/>
</dbReference>
<reference evidence="5 6" key="1">
    <citation type="journal article" date="2009" name="Science">
        <title>Green evolution and dynamic adaptations revealed by genomes of the marine picoeukaryotes Micromonas.</title>
        <authorList>
            <person name="Worden A.Z."/>
            <person name="Lee J.H."/>
            <person name="Mock T."/>
            <person name="Rouze P."/>
            <person name="Simmons M.P."/>
            <person name="Aerts A.L."/>
            <person name="Allen A.E."/>
            <person name="Cuvelier M.L."/>
            <person name="Derelle E."/>
            <person name="Everett M.V."/>
            <person name="Foulon E."/>
            <person name="Grimwood J."/>
            <person name="Gundlach H."/>
            <person name="Henrissat B."/>
            <person name="Napoli C."/>
            <person name="McDonald S.M."/>
            <person name="Parker M.S."/>
            <person name="Rombauts S."/>
            <person name="Salamov A."/>
            <person name="Von Dassow P."/>
            <person name="Badger J.H."/>
            <person name="Coutinho P.M."/>
            <person name="Demir E."/>
            <person name="Dubchak I."/>
            <person name="Gentemann C."/>
            <person name="Eikrem W."/>
            <person name="Gready J.E."/>
            <person name="John U."/>
            <person name="Lanier W."/>
            <person name="Lindquist E.A."/>
            <person name="Lucas S."/>
            <person name="Mayer K.F."/>
            <person name="Moreau H."/>
            <person name="Not F."/>
            <person name="Otillar R."/>
            <person name="Panaud O."/>
            <person name="Pangilinan J."/>
            <person name="Paulsen I."/>
            <person name="Piegu B."/>
            <person name="Poliakov A."/>
            <person name="Robbens S."/>
            <person name="Schmutz J."/>
            <person name="Toulza E."/>
            <person name="Wyss T."/>
            <person name="Zelensky A."/>
            <person name="Zhou K."/>
            <person name="Armbrust E.V."/>
            <person name="Bhattacharya D."/>
            <person name="Goodenough U.W."/>
            <person name="Van de Peer Y."/>
            <person name="Grigoriev I.V."/>
        </authorList>
    </citation>
    <scope>NUCLEOTIDE SEQUENCE [LARGE SCALE GENOMIC DNA]</scope>
    <source>
        <strain evidence="5 6">CCMP1545</strain>
    </source>
</reference>
<evidence type="ECO:0000256" key="3">
    <source>
        <dbReference type="ARBA" id="ARBA00022737"/>
    </source>
</evidence>
<protein>
    <submittedName>
        <fullName evidence="5">Predicted protein</fullName>
    </submittedName>
</protein>
<gene>
    <name evidence="5" type="ORF">MICPUCDRAFT_59494</name>
</gene>
<sequence>MRMKLISGETLEEELGGGRANVRLNHAGIARNAHVAPAKLRASSPPRGGDESGDAPADAAAKKPKPKSALWQRALVAAVAEAHVDDWVDVRSDEDDASVEWNGSDRDDDDDDDDDVEDAEEENSELAPGELPRFLAPRPPTTRRGIERALIRAVPRKRATDDDAEGFATIHSVDWSHQNLSRVPPKLPSSPHRAKNLRAIDVSHNFIAKLPSSLARFTRLERIDASDNRLATLPAALGRCLRLKALIVSRNDLRDLGGTWIAELPELTRLDLDGNDRLREPPPFVADMGLRAVREYLRATRLVRDWDEDDVTVFDRRATGGELSAALRIARCDARARLEGRDEDEEAAACRRDARGGERPPDLRYVAHKARSIHWSPYDRVGVVNAVS</sequence>
<organism evidence="6">
    <name type="scientific">Micromonas pusilla (strain CCMP1545)</name>
    <name type="common">Picoplanktonic green alga</name>
    <dbReference type="NCBI Taxonomy" id="564608"/>
    <lineage>
        <taxon>Eukaryota</taxon>
        <taxon>Viridiplantae</taxon>
        <taxon>Chlorophyta</taxon>
        <taxon>Mamiellophyceae</taxon>
        <taxon>Mamiellales</taxon>
        <taxon>Mamiellaceae</taxon>
        <taxon>Micromonas</taxon>
    </lineage>
</organism>
<dbReference type="RefSeq" id="XP_003060095.1">
    <property type="nucleotide sequence ID" value="XM_003060049.1"/>
</dbReference>
<feature type="region of interest" description="Disordered" evidence="4">
    <location>
        <begin position="30"/>
        <end position="69"/>
    </location>
</feature>
<keyword evidence="6" id="KW-1185">Reference proteome</keyword>